<dbReference type="PROSITE" id="PS00062">
    <property type="entry name" value="ALDOKETO_REDUCTASE_2"/>
    <property type="match status" value="1"/>
</dbReference>
<accession>A0A6N4A8Y8</accession>
<dbReference type="GO" id="GO:0016491">
    <property type="term" value="F:oxidoreductase activity"/>
    <property type="evidence" value="ECO:0007669"/>
    <property type="project" value="UniProtKB-KW"/>
</dbReference>
<sequence length="305" mass="34241">MTKEIQIGRSEVKTGKLGLGTNKVGGHNLFNDLQDSDGSQIIEEALKENISLLDTAFMYGLGRSEEIIGQVLRAHDRSKVVLATKAAQDPNDGLHLNNKPDFLKTSVDSALKRLKTDYIDIFYIHFPDEKTPKDEAVEALAEEKKAGKIRAIGVSNFSLTQIKEANKNHQIDIVEDNYSLVHRGAEKNLFPYLKEEGISFVPYFPLASGLLTGKYTINDQPKFKKFSTAEYEKIIHALDKVRNLAKEHDSTISQIILAWYIANPNIGVVIPGARKAEQVRSNAQALKINLSNQEFQQIDQLFREF</sequence>
<feature type="domain" description="NADP-dependent oxidoreductase" evidence="2">
    <location>
        <begin position="16"/>
        <end position="301"/>
    </location>
</feature>
<evidence type="ECO:0000313" key="5">
    <source>
        <dbReference type="Proteomes" id="UP000181728"/>
    </source>
</evidence>
<dbReference type="EC" id="1.1.1.-" evidence="4"/>
<dbReference type="GO" id="GO:0005829">
    <property type="term" value="C:cytosol"/>
    <property type="evidence" value="ECO:0007669"/>
    <property type="project" value="TreeGrafter"/>
</dbReference>
<dbReference type="InterPro" id="IPR023210">
    <property type="entry name" value="NADP_OxRdtase_dom"/>
</dbReference>
<dbReference type="InterPro" id="IPR018170">
    <property type="entry name" value="Aldo/ket_reductase_CS"/>
</dbReference>
<dbReference type="RefSeq" id="WP_032805940.1">
    <property type="nucleotide sequence ID" value="NZ_CP136429.1"/>
</dbReference>
<dbReference type="InterPro" id="IPR036812">
    <property type="entry name" value="NAD(P)_OxRdtase_dom_sf"/>
</dbReference>
<reference evidence="4 6" key="2">
    <citation type="submission" date="2018-08" db="EMBL/GenBank/DDBJ databases">
        <authorList>
            <person name="Lorentzen P. G. S. M."/>
        </authorList>
    </citation>
    <scope>NUCLEOTIDE SEQUENCE [LARGE SCALE GENOMIC DNA]</scope>
    <source>
        <strain evidence="4 6">CRBO_1381</strain>
    </source>
</reference>
<organism evidence="3 5">
    <name type="scientific">Oenococcus oeni</name>
    <name type="common">Leuconostoc oenos</name>
    <dbReference type="NCBI Taxonomy" id="1247"/>
    <lineage>
        <taxon>Bacteria</taxon>
        <taxon>Bacillati</taxon>
        <taxon>Bacillota</taxon>
        <taxon>Bacilli</taxon>
        <taxon>Lactobacillales</taxon>
        <taxon>Lactobacillaceae</taxon>
        <taxon>Oenococcus</taxon>
    </lineage>
</organism>
<proteinExistence type="predicted"/>
<evidence type="ECO:0000259" key="2">
    <source>
        <dbReference type="Pfam" id="PF00248"/>
    </source>
</evidence>
<dbReference type="InterPro" id="IPR050523">
    <property type="entry name" value="AKR_Detox_Biosynth"/>
</dbReference>
<dbReference type="Pfam" id="PF00248">
    <property type="entry name" value="Aldo_ket_red"/>
    <property type="match status" value="1"/>
</dbReference>
<dbReference type="Proteomes" id="UP000294726">
    <property type="component" value="Chromosome"/>
</dbReference>
<evidence type="ECO:0000256" key="1">
    <source>
        <dbReference type="ARBA" id="ARBA00023002"/>
    </source>
</evidence>
<dbReference type="PANTHER" id="PTHR43364:SF4">
    <property type="entry name" value="NAD(P)-LINKED OXIDOREDUCTASE SUPERFAMILY PROTEIN"/>
    <property type="match status" value="1"/>
</dbReference>
<dbReference type="Proteomes" id="UP000181728">
    <property type="component" value="Unassembled WGS sequence"/>
</dbReference>
<dbReference type="EMBL" id="LR031358">
    <property type="protein sequence ID" value="VDB97233.1"/>
    <property type="molecule type" value="Genomic_DNA"/>
</dbReference>
<evidence type="ECO:0000313" key="4">
    <source>
        <dbReference type="EMBL" id="VDB97233.1"/>
    </source>
</evidence>
<evidence type="ECO:0000313" key="6">
    <source>
        <dbReference type="Proteomes" id="UP000294726"/>
    </source>
</evidence>
<dbReference type="PANTHER" id="PTHR43364">
    <property type="entry name" value="NADH-SPECIFIC METHYLGLYOXAL REDUCTASE-RELATED"/>
    <property type="match status" value="1"/>
</dbReference>
<name>A0A6N4A8Y8_OENOE</name>
<dbReference type="Gene3D" id="3.20.20.100">
    <property type="entry name" value="NADP-dependent oxidoreductase domain"/>
    <property type="match status" value="1"/>
</dbReference>
<dbReference type="EMBL" id="MLOK01000018">
    <property type="protein sequence ID" value="OIM21996.1"/>
    <property type="molecule type" value="Genomic_DNA"/>
</dbReference>
<dbReference type="AlphaFoldDB" id="A0A6N4A8Y8"/>
<gene>
    <name evidence="4" type="primary">iolS</name>
    <name evidence="3" type="ORF">ATX59_01260</name>
    <name evidence="4" type="ORF">OENI_0237</name>
</gene>
<reference evidence="3 5" key="1">
    <citation type="journal article" date="2016" name="BMC Genomics">
        <title>Consensus pan-genome assembly of the specialised wine bacterium Oenococcus oeni.</title>
        <authorList>
            <person name="Sternes P.R."/>
            <person name="Borneman A.R."/>
        </authorList>
    </citation>
    <scope>NUCLEOTIDE SEQUENCE [LARGE SCALE GENOMIC DNA]</scope>
    <source>
        <strain evidence="3 5">AWRIB661</strain>
    </source>
</reference>
<evidence type="ECO:0000313" key="3">
    <source>
        <dbReference type="EMBL" id="OIM21996.1"/>
    </source>
</evidence>
<protein>
    <submittedName>
        <fullName evidence="4">Aldo-keto reductase</fullName>
        <ecNumber evidence="4">1.1.1.-</ecNumber>
    </submittedName>
    <submittedName>
        <fullName evidence="3">Oxidoreductase</fullName>
    </submittedName>
</protein>
<dbReference type="InterPro" id="IPR020471">
    <property type="entry name" value="AKR"/>
</dbReference>
<keyword evidence="1 4" id="KW-0560">Oxidoreductase</keyword>
<dbReference type="PRINTS" id="PR00069">
    <property type="entry name" value="ALDKETRDTASE"/>
</dbReference>
<dbReference type="SUPFAM" id="SSF51430">
    <property type="entry name" value="NAD(P)-linked oxidoreductase"/>
    <property type="match status" value="1"/>
</dbReference>